<reference evidence="2" key="1">
    <citation type="journal article" date="2020" name="Stud. Mycol.">
        <title>101 Dothideomycetes genomes: a test case for predicting lifestyles and emergence of pathogens.</title>
        <authorList>
            <person name="Haridas S."/>
            <person name="Albert R."/>
            <person name="Binder M."/>
            <person name="Bloem J."/>
            <person name="Labutti K."/>
            <person name="Salamov A."/>
            <person name="Andreopoulos B."/>
            <person name="Baker S."/>
            <person name="Barry K."/>
            <person name="Bills G."/>
            <person name="Bluhm B."/>
            <person name="Cannon C."/>
            <person name="Castanera R."/>
            <person name="Culley D."/>
            <person name="Daum C."/>
            <person name="Ezra D."/>
            <person name="Gonzalez J."/>
            <person name="Henrissat B."/>
            <person name="Kuo A."/>
            <person name="Liang C."/>
            <person name="Lipzen A."/>
            <person name="Lutzoni F."/>
            <person name="Magnuson J."/>
            <person name="Mondo S."/>
            <person name="Nolan M."/>
            <person name="Ohm R."/>
            <person name="Pangilinan J."/>
            <person name="Park H.-J."/>
            <person name="Ramirez L."/>
            <person name="Alfaro M."/>
            <person name="Sun H."/>
            <person name="Tritt A."/>
            <person name="Yoshinaga Y."/>
            <person name="Zwiers L.-H."/>
            <person name="Turgeon B."/>
            <person name="Goodwin S."/>
            <person name="Spatafora J."/>
            <person name="Crous P."/>
            <person name="Grigoriev I."/>
        </authorList>
    </citation>
    <scope>NUCLEOTIDE SEQUENCE</scope>
    <source>
        <strain evidence="2">CBS 269.34</strain>
    </source>
</reference>
<keyword evidence="3" id="KW-1185">Reference proteome</keyword>
<dbReference type="AlphaFoldDB" id="A0A6A6QF09"/>
<dbReference type="Proteomes" id="UP000799750">
    <property type="component" value="Unassembled WGS sequence"/>
</dbReference>
<protein>
    <submittedName>
        <fullName evidence="2">Uncharacterized protein</fullName>
    </submittedName>
</protein>
<name>A0A6A6QF09_9PEZI</name>
<sequence length="159" mass="17245">MKLPYVIAILCAALVANTSPVPEPEANVLGRRDDGVECGPGKGVWVPGLMFLDMAASFCTAAEGSDISDGYMYSDTFLVELNTQGSEEKGPAGKIIFAIRNDGERPAYHVTDWSTKCYDYLKVFMDNECKGTRGDTKGGINTIGNIKYEATIKEGDVWT</sequence>
<evidence type="ECO:0000313" key="2">
    <source>
        <dbReference type="EMBL" id="KAF2490067.1"/>
    </source>
</evidence>
<proteinExistence type="predicted"/>
<feature type="chain" id="PRO_5025681140" evidence="1">
    <location>
        <begin position="19"/>
        <end position="159"/>
    </location>
</feature>
<dbReference type="EMBL" id="MU004198">
    <property type="protein sequence ID" value="KAF2490067.1"/>
    <property type="molecule type" value="Genomic_DNA"/>
</dbReference>
<gene>
    <name evidence="2" type="ORF">BU16DRAFT_567165</name>
</gene>
<accession>A0A6A6QF09</accession>
<keyword evidence="1" id="KW-0732">Signal</keyword>
<feature type="signal peptide" evidence="1">
    <location>
        <begin position="1"/>
        <end position="18"/>
    </location>
</feature>
<evidence type="ECO:0000313" key="3">
    <source>
        <dbReference type="Proteomes" id="UP000799750"/>
    </source>
</evidence>
<organism evidence="2 3">
    <name type="scientific">Lophium mytilinum</name>
    <dbReference type="NCBI Taxonomy" id="390894"/>
    <lineage>
        <taxon>Eukaryota</taxon>
        <taxon>Fungi</taxon>
        <taxon>Dikarya</taxon>
        <taxon>Ascomycota</taxon>
        <taxon>Pezizomycotina</taxon>
        <taxon>Dothideomycetes</taxon>
        <taxon>Pleosporomycetidae</taxon>
        <taxon>Mytilinidiales</taxon>
        <taxon>Mytilinidiaceae</taxon>
        <taxon>Lophium</taxon>
    </lineage>
</organism>
<dbReference type="OrthoDB" id="3916633at2759"/>
<evidence type="ECO:0000256" key="1">
    <source>
        <dbReference type="SAM" id="SignalP"/>
    </source>
</evidence>